<feature type="domain" description="Glycosyl transferase family 1" evidence="2">
    <location>
        <begin position="241"/>
        <end position="403"/>
    </location>
</feature>
<dbReference type="Gene3D" id="3.40.50.2000">
    <property type="entry name" value="Glycogen Phosphorylase B"/>
    <property type="match status" value="1"/>
</dbReference>
<dbReference type="EMBL" id="JADEXQ010000007">
    <property type="protein sequence ID" value="MBE9028807.1"/>
    <property type="molecule type" value="Genomic_DNA"/>
</dbReference>
<proteinExistence type="predicted"/>
<evidence type="ECO:0000313" key="3">
    <source>
        <dbReference type="EMBL" id="MBE9028807.1"/>
    </source>
</evidence>
<dbReference type="GO" id="GO:0009103">
    <property type="term" value="P:lipopolysaccharide biosynthetic process"/>
    <property type="evidence" value="ECO:0007669"/>
    <property type="project" value="TreeGrafter"/>
</dbReference>
<name>A0A928VLZ5_9CYAN</name>
<keyword evidence="4" id="KW-1185">Reference proteome</keyword>
<dbReference type="PANTHER" id="PTHR46401">
    <property type="entry name" value="GLYCOSYLTRANSFERASE WBBK-RELATED"/>
    <property type="match status" value="1"/>
</dbReference>
<gene>
    <name evidence="3" type="ORF">IQ266_03410</name>
</gene>
<dbReference type="SUPFAM" id="SSF53756">
    <property type="entry name" value="UDP-Glycosyltransferase/glycogen phosphorylase"/>
    <property type="match status" value="1"/>
</dbReference>
<reference evidence="3" key="1">
    <citation type="submission" date="2020-10" db="EMBL/GenBank/DDBJ databases">
        <authorList>
            <person name="Castelo-Branco R."/>
            <person name="Eusebio N."/>
            <person name="Adriana R."/>
            <person name="Vieira A."/>
            <person name="Brugerolle De Fraissinette N."/>
            <person name="Rezende De Castro R."/>
            <person name="Schneider M.P."/>
            <person name="Vasconcelos V."/>
            <person name="Leao P.N."/>
        </authorList>
    </citation>
    <scope>NUCLEOTIDE SEQUENCE</scope>
    <source>
        <strain evidence="3">LEGE 11480</strain>
    </source>
</reference>
<evidence type="ECO:0000313" key="4">
    <source>
        <dbReference type="Proteomes" id="UP000625316"/>
    </source>
</evidence>
<dbReference type="Proteomes" id="UP000625316">
    <property type="component" value="Unassembled WGS sequence"/>
</dbReference>
<evidence type="ECO:0000259" key="2">
    <source>
        <dbReference type="Pfam" id="PF00534"/>
    </source>
</evidence>
<dbReference type="RefSeq" id="WP_264323630.1">
    <property type="nucleotide sequence ID" value="NZ_JADEXQ010000007.1"/>
</dbReference>
<dbReference type="InterPro" id="IPR001296">
    <property type="entry name" value="Glyco_trans_1"/>
</dbReference>
<dbReference type="CDD" id="cd03801">
    <property type="entry name" value="GT4_PimA-like"/>
    <property type="match status" value="1"/>
</dbReference>
<dbReference type="PANTHER" id="PTHR46401:SF2">
    <property type="entry name" value="GLYCOSYLTRANSFERASE WBBK-RELATED"/>
    <property type="match status" value="1"/>
</dbReference>
<evidence type="ECO:0000256" key="1">
    <source>
        <dbReference type="ARBA" id="ARBA00022679"/>
    </source>
</evidence>
<sequence>MLMAHGAATDLTDADSHEAGQRRIMLFDLDVRGHHPGYIQHLISYWIEQQLVGHLDILVTPQFLQQHHNIVELAESAPQGNVEFVAITPAESAKLFASEDLEHSFKGRIMRGLQEWRLLRRYAAERKIDHCFVMYLDTLLLRLAMLPNLHGRLRCPLSTIYFRPILHYGNFSTYLPEGRENLWYWRDRFCLARLLQIPNLDTVFCLDPYAVEHINQVHQTQKMVYLPDPVQIYPVAPTQVEDLRSQLGIDPERQVFLLFGALSERKGLSKVMAALEELSPNLSQRLTLLLVGPVAADDRANLDRQVERVQQNRSIQIIRQHSFVTDEQIQPYFQLADVILAPYQRHIGMSAILVRAAAAQTPVLSSDFGLMGEITRRHRLGLAVDASQPAAIAQGMTQLLAKDPRSFVDVALMQQFAAQNNATNFASHIFESLAVRSANHAVL</sequence>
<dbReference type="Pfam" id="PF00534">
    <property type="entry name" value="Glycos_transf_1"/>
    <property type="match status" value="1"/>
</dbReference>
<organism evidence="3 4">
    <name type="scientific">Romeriopsis navalis LEGE 11480</name>
    <dbReference type="NCBI Taxonomy" id="2777977"/>
    <lineage>
        <taxon>Bacteria</taxon>
        <taxon>Bacillati</taxon>
        <taxon>Cyanobacteriota</taxon>
        <taxon>Cyanophyceae</taxon>
        <taxon>Leptolyngbyales</taxon>
        <taxon>Leptolyngbyaceae</taxon>
        <taxon>Romeriopsis</taxon>
        <taxon>Romeriopsis navalis</taxon>
    </lineage>
</organism>
<accession>A0A928VLZ5</accession>
<dbReference type="AlphaFoldDB" id="A0A928VLZ5"/>
<dbReference type="GO" id="GO:0016757">
    <property type="term" value="F:glycosyltransferase activity"/>
    <property type="evidence" value="ECO:0007669"/>
    <property type="project" value="InterPro"/>
</dbReference>
<protein>
    <submittedName>
        <fullName evidence="3">Glycosyltransferase family 4 protein</fullName>
    </submittedName>
</protein>
<comment type="caution">
    <text evidence="3">The sequence shown here is derived from an EMBL/GenBank/DDBJ whole genome shotgun (WGS) entry which is preliminary data.</text>
</comment>
<keyword evidence="1" id="KW-0808">Transferase</keyword>